<evidence type="ECO:0000313" key="2">
    <source>
        <dbReference type="EMBL" id="NDJ18729.1"/>
    </source>
</evidence>
<dbReference type="PANTHER" id="PTHR45947">
    <property type="entry name" value="SULFOQUINOVOSYL TRANSFERASE SQD2"/>
    <property type="match status" value="1"/>
</dbReference>
<dbReference type="AlphaFoldDB" id="A0A8J7Z2X4"/>
<dbReference type="Proteomes" id="UP000646053">
    <property type="component" value="Unassembled WGS sequence"/>
</dbReference>
<organism evidence="2 3">
    <name type="scientific">Myxacorys almedinensis A</name>
    <dbReference type="NCBI Taxonomy" id="2690445"/>
    <lineage>
        <taxon>Bacteria</taxon>
        <taxon>Bacillati</taxon>
        <taxon>Cyanobacteriota</taxon>
        <taxon>Cyanophyceae</taxon>
        <taxon>Leptolyngbyales</taxon>
        <taxon>Leptolyngbyaceae</taxon>
        <taxon>Myxacorys</taxon>
        <taxon>Myxacorys almedinensis</taxon>
    </lineage>
</organism>
<reference evidence="2" key="1">
    <citation type="submission" date="2019-12" db="EMBL/GenBank/DDBJ databases">
        <title>High-Quality draft genome sequences of three cyanobacteria isolated from the limestone walls of the Old Cathedral of Coimbra.</title>
        <authorList>
            <person name="Tiago I."/>
            <person name="Soares F."/>
            <person name="Portugal A."/>
        </authorList>
    </citation>
    <scope>NUCLEOTIDE SEQUENCE</scope>
    <source>
        <strain evidence="2">A</strain>
    </source>
</reference>
<evidence type="ECO:0000313" key="3">
    <source>
        <dbReference type="Proteomes" id="UP000646053"/>
    </source>
</evidence>
<keyword evidence="3" id="KW-1185">Reference proteome</keyword>
<comment type="caution">
    <text evidence="2">The sequence shown here is derived from an EMBL/GenBank/DDBJ whole genome shotgun (WGS) entry which is preliminary data.</text>
</comment>
<feature type="domain" description="Glycosyl transferase family 1" evidence="1">
    <location>
        <begin position="189"/>
        <end position="349"/>
    </location>
</feature>
<sequence length="382" mass="43027">MTHIALLFTNYGPYHLARVNAMHQLCQDLNWQVTAIELARAEADYEWRTSVENLPYPFITITENQQLEAVHPIKLGQTLLKTLERVQPDAIAIMGYFRPSMLMALMWGVWRGKGRILFSATKEDDASRRWWQEQVKRTIIKQFQAALVGGKPQKRYLTKLGMVPEQIAVGYNVVGNDTFHPSKIGALLRPIDRPFFLSINRFIPKKNLSNLVSAYAAYYQQANAQAWDLVLCGDGQLRPQIEQQIAELGLSDRIHLPGFLQQEELLPYFAHAGCFVHASTQEQWGLVINEAMAAGLPVLVSNRCGCFEDLVIEGVNGWGFDPDDSEHMTELMLKMSSEQSDAKAMGNAALAHIQNFSPAYFAQGLSQAVRFAMSQAQHNLFA</sequence>
<protein>
    <submittedName>
        <fullName evidence="2">Glycosyltransferase</fullName>
    </submittedName>
</protein>
<accession>A0A8J7Z2X4</accession>
<dbReference type="EMBL" id="WVIE01000019">
    <property type="protein sequence ID" value="NDJ18729.1"/>
    <property type="molecule type" value="Genomic_DNA"/>
</dbReference>
<evidence type="ECO:0000259" key="1">
    <source>
        <dbReference type="Pfam" id="PF00534"/>
    </source>
</evidence>
<dbReference type="Pfam" id="PF00534">
    <property type="entry name" value="Glycos_transf_1"/>
    <property type="match status" value="1"/>
</dbReference>
<dbReference type="Gene3D" id="3.40.50.2000">
    <property type="entry name" value="Glycogen Phosphorylase B"/>
    <property type="match status" value="2"/>
</dbReference>
<gene>
    <name evidence="2" type="ORF">GS601_15775</name>
</gene>
<dbReference type="PANTHER" id="PTHR45947:SF3">
    <property type="entry name" value="SULFOQUINOVOSYL TRANSFERASE SQD2"/>
    <property type="match status" value="1"/>
</dbReference>
<dbReference type="CDD" id="cd03801">
    <property type="entry name" value="GT4_PimA-like"/>
    <property type="match status" value="1"/>
</dbReference>
<name>A0A8J7Z2X4_9CYAN</name>
<dbReference type="RefSeq" id="WP_162424257.1">
    <property type="nucleotide sequence ID" value="NZ_WVIE01000019.1"/>
</dbReference>
<dbReference type="InterPro" id="IPR050194">
    <property type="entry name" value="Glycosyltransferase_grp1"/>
</dbReference>
<dbReference type="GO" id="GO:0016757">
    <property type="term" value="F:glycosyltransferase activity"/>
    <property type="evidence" value="ECO:0007669"/>
    <property type="project" value="InterPro"/>
</dbReference>
<dbReference type="InterPro" id="IPR001296">
    <property type="entry name" value="Glyco_trans_1"/>
</dbReference>
<dbReference type="SUPFAM" id="SSF53756">
    <property type="entry name" value="UDP-Glycosyltransferase/glycogen phosphorylase"/>
    <property type="match status" value="1"/>
</dbReference>
<proteinExistence type="predicted"/>